<organism evidence="1 2">
    <name type="scientific">Methylovirgula ligni</name>
    <dbReference type="NCBI Taxonomy" id="569860"/>
    <lineage>
        <taxon>Bacteria</taxon>
        <taxon>Pseudomonadati</taxon>
        <taxon>Pseudomonadota</taxon>
        <taxon>Alphaproteobacteria</taxon>
        <taxon>Hyphomicrobiales</taxon>
        <taxon>Beijerinckiaceae</taxon>
        <taxon>Methylovirgula</taxon>
    </lineage>
</organism>
<sequence length="305" mass="33112">MPPHPSLETIRPPRFIGGLRELADDYDVILCDVWGVVHNGVIQYEKATDALRRFREKGGSVVLITNAPRPRWRVVAMLDRLKVSHDTYDGAVSSGDVTVSLIRERGDLPLAYIGPQGDMEIFSEAETQLGHKLKFVGIEQAAYVVCVGLEAAERETPADYETRLRLLRRHDAEFICANPDIVVEHGDRLVYCAGALAEAYEALGGRVVQAGKPHAEIYRRALALAASARGAATDSSRVLAIGDSAHTDIKGAQAQGLATLFVTSGIHRAELHEEAGNGPLNAAAFHQFVENLGFKPTAVATELAW</sequence>
<proteinExistence type="predicted"/>
<dbReference type="PANTHER" id="PTHR19288:SF90">
    <property type="entry name" value="OS08G0542600 PROTEIN"/>
    <property type="match status" value="1"/>
</dbReference>
<protein>
    <submittedName>
        <fullName evidence="1">HAD superfamily hydrolase (TIGR01459 family)</fullName>
    </submittedName>
</protein>
<dbReference type="OrthoDB" id="9791073at2"/>
<dbReference type="NCBIfam" id="TIGR01460">
    <property type="entry name" value="HAD-SF-IIA"/>
    <property type="match status" value="1"/>
</dbReference>
<dbReference type="Gene3D" id="3.40.50.1000">
    <property type="entry name" value="HAD superfamily/HAD-like"/>
    <property type="match status" value="2"/>
</dbReference>
<keyword evidence="1" id="KW-0378">Hydrolase</keyword>
<dbReference type="GO" id="GO:0005737">
    <property type="term" value="C:cytoplasm"/>
    <property type="evidence" value="ECO:0007669"/>
    <property type="project" value="TreeGrafter"/>
</dbReference>
<dbReference type="AlphaFoldDB" id="A0A3D9YUV8"/>
<dbReference type="InterPro" id="IPR006357">
    <property type="entry name" value="HAD-SF_hydro_IIA"/>
</dbReference>
<reference evidence="1 2" key="1">
    <citation type="submission" date="2018-08" db="EMBL/GenBank/DDBJ databases">
        <title>Genomic Encyclopedia of Type Strains, Phase IV (KMG-IV): sequencing the most valuable type-strain genomes for metagenomic binning, comparative biology and taxonomic classification.</title>
        <authorList>
            <person name="Goeker M."/>
        </authorList>
    </citation>
    <scope>NUCLEOTIDE SEQUENCE [LARGE SCALE GENOMIC DNA]</scope>
    <source>
        <strain evidence="1 2">BW863</strain>
    </source>
</reference>
<dbReference type="SUPFAM" id="SSF56784">
    <property type="entry name" value="HAD-like"/>
    <property type="match status" value="1"/>
</dbReference>
<gene>
    <name evidence="1" type="ORF">DES32_2449</name>
</gene>
<dbReference type="Pfam" id="PF13344">
    <property type="entry name" value="Hydrolase_6"/>
    <property type="match status" value="1"/>
</dbReference>
<dbReference type="Proteomes" id="UP000256900">
    <property type="component" value="Unassembled WGS sequence"/>
</dbReference>
<dbReference type="NCBIfam" id="TIGR01459">
    <property type="entry name" value="HAD-SF-IIA-hyp4"/>
    <property type="match status" value="1"/>
</dbReference>
<dbReference type="EMBL" id="QUMO01000003">
    <property type="protein sequence ID" value="REF86397.1"/>
    <property type="molecule type" value="Genomic_DNA"/>
</dbReference>
<dbReference type="RefSeq" id="WP_115836941.1">
    <property type="nucleotide sequence ID" value="NZ_CP025086.1"/>
</dbReference>
<dbReference type="GO" id="GO:0016791">
    <property type="term" value="F:phosphatase activity"/>
    <property type="evidence" value="ECO:0007669"/>
    <property type="project" value="TreeGrafter"/>
</dbReference>
<name>A0A3D9YUV8_9HYPH</name>
<dbReference type="Pfam" id="PF13242">
    <property type="entry name" value="Hydrolase_like"/>
    <property type="match status" value="1"/>
</dbReference>
<dbReference type="PANTHER" id="PTHR19288">
    <property type="entry name" value="4-NITROPHENYLPHOSPHATASE-RELATED"/>
    <property type="match status" value="1"/>
</dbReference>
<dbReference type="InterPro" id="IPR036412">
    <property type="entry name" value="HAD-like_sf"/>
</dbReference>
<keyword evidence="2" id="KW-1185">Reference proteome</keyword>
<dbReference type="InterPro" id="IPR006356">
    <property type="entry name" value="HAD-SF_hydro_IIA_hyp3"/>
</dbReference>
<evidence type="ECO:0000313" key="2">
    <source>
        <dbReference type="Proteomes" id="UP000256900"/>
    </source>
</evidence>
<evidence type="ECO:0000313" key="1">
    <source>
        <dbReference type="EMBL" id="REF86397.1"/>
    </source>
</evidence>
<comment type="caution">
    <text evidence="1">The sequence shown here is derived from an EMBL/GenBank/DDBJ whole genome shotgun (WGS) entry which is preliminary data.</text>
</comment>
<dbReference type="InterPro" id="IPR023214">
    <property type="entry name" value="HAD_sf"/>
</dbReference>
<accession>A0A3D9YUV8</accession>